<protein>
    <submittedName>
        <fullName evidence="2">DUF6783 domain-containing protein</fullName>
    </submittedName>
</protein>
<dbReference type="Gene3D" id="3.30.360.10">
    <property type="entry name" value="Dihydrodipicolinate Reductase, domain 2"/>
    <property type="match status" value="1"/>
</dbReference>
<dbReference type="InterPro" id="IPR036291">
    <property type="entry name" value="NAD(P)-bd_dom_sf"/>
</dbReference>
<sequence>MMRLFRLGGDTGTGSGAREVSGDGIMDADRVLAAVPAVDAVYVKHPGHLTFQGARRLLSGGIHVIMEGISGFDRAQVLELQMEADDAGVVYTEAFKAAANPCLHGLKGEMHRLGRINRMTFMSCARTPRHECREEPADTLPAPDLAHGALVERGADCIFTMIACFGIPEQIQADPVFCENGMDIAGSVQGRYEGKRCKGAEAEILYSQVSASHVPSQIRGEKGSLVIRSIADPSELCFYGRDGEKEVLALRTSPVITDEEIRTWIARACLGIHSRHRYVPLRGISGPNPVNAARCASLIGTGFPTKWNARLTESNFQTRPGPKCGGCYGEWRQNVLMTHEVMDRIRSQVL</sequence>
<dbReference type="PANTHER" id="PTHR43054:SF1">
    <property type="entry name" value="SCYLLO-INOSITOL 2-DEHYDROGENASE (NADP(+)) IOLU"/>
    <property type="match status" value="1"/>
</dbReference>
<dbReference type="PANTHER" id="PTHR43054">
    <property type="match status" value="1"/>
</dbReference>
<reference evidence="2 3" key="1">
    <citation type="submission" date="2024-03" db="EMBL/GenBank/DDBJ databases">
        <title>Human intestinal bacterial collection.</title>
        <authorList>
            <person name="Pauvert C."/>
            <person name="Hitch T.C.A."/>
            <person name="Clavel T."/>
        </authorList>
    </citation>
    <scope>NUCLEOTIDE SEQUENCE [LARGE SCALE GENOMIC DNA]</scope>
    <source>
        <strain evidence="2 3">CLA-SR-H021</strain>
    </source>
</reference>
<evidence type="ECO:0000313" key="3">
    <source>
        <dbReference type="Proteomes" id="UP001454086"/>
    </source>
</evidence>
<organism evidence="2 3">
    <name type="scientific">Enterocloster hominis</name>
    <name type="common">ex Hitch et al. 2024</name>
    <dbReference type="NCBI Taxonomy" id="1917870"/>
    <lineage>
        <taxon>Bacteria</taxon>
        <taxon>Bacillati</taxon>
        <taxon>Bacillota</taxon>
        <taxon>Clostridia</taxon>
        <taxon>Lachnospirales</taxon>
        <taxon>Lachnospiraceae</taxon>
        <taxon>Enterocloster</taxon>
    </lineage>
</organism>
<dbReference type="Proteomes" id="UP001454086">
    <property type="component" value="Unassembled WGS sequence"/>
</dbReference>
<gene>
    <name evidence="2" type="ORF">WMQ36_27505</name>
</gene>
<dbReference type="Gene3D" id="3.40.50.720">
    <property type="entry name" value="NAD(P)-binding Rossmann-like Domain"/>
    <property type="match status" value="1"/>
</dbReference>
<keyword evidence="3" id="KW-1185">Reference proteome</keyword>
<dbReference type="InterPro" id="IPR046710">
    <property type="entry name" value="DUF6783"/>
</dbReference>
<accession>A0ABV1DG76</accession>
<evidence type="ECO:0000313" key="2">
    <source>
        <dbReference type="EMBL" id="MEQ2428712.1"/>
    </source>
</evidence>
<proteinExistence type="predicted"/>
<feature type="region of interest" description="Disordered" evidence="1">
    <location>
        <begin position="1"/>
        <end position="20"/>
    </location>
</feature>
<dbReference type="EMBL" id="JBBMFM010000210">
    <property type="protein sequence ID" value="MEQ2428712.1"/>
    <property type="molecule type" value="Genomic_DNA"/>
</dbReference>
<dbReference type="Pfam" id="PF20574">
    <property type="entry name" value="DUF6783"/>
    <property type="match status" value="1"/>
</dbReference>
<dbReference type="SUPFAM" id="SSF55347">
    <property type="entry name" value="Glyceraldehyde-3-phosphate dehydrogenase-like, C-terminal domain"/>
    <property type="match status" value="1"/>
</dbReference>
<dbReference type="SUPFAM" id="SSF51735">
    <property type="entry name" value="NAD(P)-binding Rossmann-fold domains"/>
    <property type="match status" value="1"/>
</dbReference>
<evidence type="ECO:0000256" key="1">
    <source>
        <dbReference type="SAM" id="MobiDB-lite"/>
    </source>
</evidence>
<comment type="caution">
    <text evidence="2">The sequence shown here is derived from an EMBL/GenBank/DDBJ whole genome shotgun (WGS) entry which is preliminary data.</text>
</comment>
<name>A0ABV1DG76_9FIRM</name>